<organism evidence="13 14">
    <name type="scientific">Toxocara canis</name>
    <name type="common">Canine roundworm</name>
    <dbReference type="NCBI Taxonomy" id="6265"/>
    <lineage>
        <taxon>Eukaryota</taxon>
        <taxon>Metazoa</taxon>
        <taxon>Ecdysozoa</taxon>
        <taxon>Nematoda</taxon>
        <taxon>Chromadorea</taxon>
        <taxon>Rhabditida</taxon>
        <taxon>Spirurina</taxon>
        <taxon>Ascaridomorpha</taxon>
        <taxon>Ascaridoidea</taxon>
        <taxon>Toxocaridae</taxon>
        <taxon>Toxocara</taxon>
    </lineage>
</organism>
<dbReference type="EC" id="2.7.11.1" evidence="2"/>
<keyword evidence="3" id="KW-0723">Serine/threonine-protein kinase</keyword>
<dbReference type="InterPro" id="IPR017441">
    <property type="entry name" value="Protein_kinase_ATP_BS"/>
</dbReference>
<keyword evidence="7 13" id="KW-0418">Kinase</keyword>
<accession>A0A0B2V3U9</accession>
<evidence type="ECO:0000313" key="14">
    <source>
        <dbReference type="Proteomes" id="UP000031036"/>
    </source>
</evidence>
<dbReference type="PROSITE" id="PS00107">
    <property type="entry name" value="PROTEIN_KINASE_ATP"/>
    <property type="match status" value="1"/>
</dbReference>
<reference evidence="13 14" key="1">
    <citation type="submission" date="2014-11" db="EMBL/GenBank/DDBJ databases">
        <title>Genetic blueprint of the zoonotic pathogen Toxocara canis.</title>
        <authorList>
            <person name="Zhu X.-Q."/>
            <person name="Korhonen P.K."/>
            <person name="Cai H."/>
            <person name="Young N.D."/>
            <person name="Nejsum P."/>
            <person name="von Samson-Himmelstjerna G."/>
            <person name="Boag P.R."/>
            <person name="Tan P."/>
            <person name="Li Q."/>
            <person name="Min J."/>
            <person name="Yang Y."/>
            <person name="Wang X."/>
            <person name="Fang X."/>
            <person name="Hall R.S."/>
            <person name="Hofmann A."/>
            <person name="Sternberg P.W."/>
            <person name="Jex A.R."/>
            <person name="Gasser R.B."/>
        </authorList>
    </citation>
    <scope>NUCLEOTIDE SEQUENCE [LARGE SCALE GENOMIC DNA]</scope>
    <source>
        <strain evidence="13">PN_DK_2014</strain>
    </source>
</reference>
<name>A0A0B2V3U9_TOXCA</name>
<evidence type="ECO:0000256" key="5">
    <source>
        <dbReference type="ARBA" id="ARBA00022679"/>
    </source>
</evidence>
<dbReference type="AlphaFoldDB" id="A0A0B2V3U9"/>
<gene>
    <name evidence="13" type="primary">rskn-2</name>
    <name evidence="13" type="ORF">Tcan_05194</name>
</gene>
<comment type="catalytic activity">
    <reaction evidence="10">
        <text>L-seryl-[protein] + ATP = O-phospho-L-seryl-[protein] + ADP + H(+)</text>
        <dbReference type="Rhea" id="RHEA:17989"/>
        <dbReference type="Rhea" id="RHEA-COMP:9863"/>
        <dbReference type="Rhea" id="RHEA-COMP:11604"/>
        <dbReference type="ChEBI" id="CHEBI:15378"/>
        <dbReference type="ChEBI" id="CHEBI:29999"/>
        <dbReference type="ChEBI" id="CHEBI:30616"/>
        <dbReference type="ChEBI" id="CHEBI:83421"/>
        <dbReference type="ChEBI" id="CHEBI:456216"/>
        <dbReference type="EC" id="2.7.11.1"/>
    </reaction>
</comment>
<dbReference type="Proteomes" id="UP000031036">
    <property type="component" value="Unassembled WGS sequence"/>
</dbReference>
<comment type="caution">
    <text evidence="13">The sequence shown here is derived from an EMBL/GenBank/DDBJ whole genome shotgun (WGS) entry which is preliminary data.</text>
</comment>
<protein>
    <recommendedName>
        <fullName evidence="2">non-specific serine/threonine protein kinase</fullName>
        <ecNumber evidence="2">2.7.11.1</ecNumber>
    </recommendedName>
</protein>
<evidence type="ECO:0000256" key="10">
    <source>
        <dbReference type="ARBA" id="ARBA00048679"/>
    </source>
</evidence>
<evidence type="ECO:0000256" key="3">
    <source>
        <dbReference type="ARBA" id="ARBA00022527"/>
    </source>
</evidence>
<keyword evidence="6 11" id="KW-0547">Nucleotide-binding</keyword>
<dbReference type="OMA" id="IMSERNM"/>
<evidence type="ECO:0000313" key="13">
    <source>
        <dbReference type="EMBL" id="KHN76159.1"/>
    </source>
</evidence>
<dbReference type="STRING" id="6265.A0A0B2V3U9"/>
<evidence type="ECO:0000256" key="8">
    <source>
        <dbReference type="ARBA" id="ARBA00022840"/>
    </source>
</evidence>
<keyword evidence="14" id="KW-1185">Reference proteome</keyword>
<evidence type="ECO:0000256" key="1">
    <source>
        <dbReference type="ARBA" id="ARBA00009804"/>
    </source>
</evidence>
<dbReference type="GO" id="GO:0005524">
    <property type="term" value="F:ATP binding"/>
    <property type="evidence" value="ECO:0007669"/>
    <property type="project" value="UniProtKB-UniRule"/>
</dbReference>
<dbReference type="GO" id="GO:0004674">
    <property type="term" value="F:protein serine/threonine kinase activity"/>
    <property type="evidence" value="ECO:0007669"/>
    <property type="project" value="UniProtKB-KW"/>
</dbReference>
<keyword evidence="5" id="KW-0808">Transferase</keyword>
<dbReference type="OrthoDB" id="6764942at2759"/>
<evidence type="ECO:0000256" key="6">
    <source>
        <dbReference type="ARBA" id="ARBA00022741"/>
    </source>
</evidence>
<dbReference type="PANTHER" id="PTHR24351">
    <property type="entry name" value="RIBOSOMAL PROTEIN S6 KINASE"/>
    <property type="match status" value="1"/>
</dbReference>
<evidence type="ECO:0000256" key="2">
    <source>
        <dbReference type="ARBA" id="ARBA00012513"/>
    </source>
</evidence>
<evidence type="ECO:0000256" key="11">
    <source>
        <dbReference type="PROSITE-ProRule" id="PRU10141"/>
    </source>
</evidence>
<feature type="domain" description="Protein kinase" evidence="12">
    <location>
        <begin position="29"/>
        <end position="135"/>
    </location>
</feature>
<comment type="catalytic activity">
    <reaction evidence="9">
        <text>L-threonyl-[protein] + ATP = O-phospho-L-threonyl-[protein] + ADP + H(+)</text>
        <dbReference type="Rhea" id="RHEA:46608"/>
        <dbReference type="Rhea" id="RHEA-COMP:11060"/>
        <dbReference type="Rhea" id="RHEA-COMP:11605"/>
        <dbReference type="ChEBI" id="CHEBI:15378"/>
        <dbReference type="ChEBI" id="CHEBI:30013"/>
        <dbReference type="ChEBI" id="CHEBI:30616"/>
        <dbReference type="ChEBI" id="CHEBI:61977"/>
        <dbReference type="ChEBI" id="CHEBI:456216"/>
        <dbReference type="EC" id="2.7.11.1"/>
    </reaction>
</comment>
<dbReference type="InterPro" id="IPR000719">
    <property type="entry name" value="Prot_kinase_dom"/>
</dbReference>
<dbReference type="Gene3D" id="3.30.200.20">
    <property type="entry name" value="Phosphorylase Kinase, domain 1"/>
    <property type="match status" value="1"/>
</dbReference>
<keyword evidence="4" id="KW-0597">Phosphoprotein</keyword>
<keyword evidence="8 11" id="KW-0067">ATP-binding</keyword>
<comment type="similarity">
    <text evidence="1">Belongs to the protein kinase superfamily. AGC Ser/Thr protein kinase family. S6 kinase subfamily.</text>
</comment>
<evidence type="ECO:0000259" key="12">
    <source>
        <dbReference type="PROSITE" id="PS50011"/>
    </source>
</evidence>
<proteinExistence type="inferred from homology"/>
<evidence type="ECO:0000256" key="9">
    <source>
        <dbReference type="ARBA" id="ARBA00047899"/>
    </source>
</evidence>
<dbReference type="InterPro" id="IPR011009">
    <property type="entry name" value="Kinase-like_dom_sf"/>
</dbReference>
<dbReference type="Pfam" id="PF00069">
    <property type="entry name" value="Pkinase"/>
    <property type="match status" value="1"/>
</dbReference>
<dbReference type="FunFam" id="3.30.200.20:FF:000686">
    <property type="entry name" value="Ribosomal protein S6 kinase"/>
    <property type="match status" value="1"/>
</dbReference>
<dbReference type="PROSITE" id="PS50011">
    <property type="entry name" value="PROTEIN_KINASE_DOM"/>
    <property type="match status" value="1"/>
</dbReference>
<dbReference type="EMBL" id="JPKZ01002567">
    <property type="protein sequence ID" value="KHN76159.1"/>
    <property type="molecule type" value="Genomic_DNA"/>
</dbReference>
<evidence type="ECO:0000256" key="4">
    <source>
        <dbReference type="ARBA" id="ARBA00022553"/>
    </source>
</evidence>
<feature type="binding site" evidence="11">
    <location>
        <position position="61"/>
    </location>
    <ligand>
        <name>ATP</name>
        <dbReference type="ChEBI" id="CHEBI:30616"/>
    </ligand>
</feature>
<evidence type="ECO:0000256" key="7">
    <source>
        <dbReference type="ARBA" id="ARBA00022777"/>
    </source>
</evidence>
<dbReference type="SUPFAM" id="SSF56112">
    <property type="entry name" value="Protein kinase-like (PK-like)"/>
    <property type="match status" value="1"/>
</dbReference>
<sequence length="135" mass="15044">MSRNSISSSTSNSVESDLSEEERVSMENFALIKVLGKGAYGKVFLARKVGGRDHGTIYAMKVLRKSRVITKAKTLEHTMAERHVLERLKGLPFLVNLVYAFQSDSKLHIVMVQLCAPDGHFPAKREISPGSNELR</sequence>